<evidence type="ECO:0008006" key="5">
    <source>
        <dbReference type="Google" id="ProtNLM"/>
    </source>
</evidence>
<dbReference type="AlphaFoldDB" id="A0A2V5LCX1"/>
<accession>A0A2V5LCX1</accession>
<dbReference type="Proteomes" id="UP000247832">
    <property type="component" value="Unassembled WGS sequence"/>
</dbReference>
<dbReference type="EMBL" id="QJVD01000005">
    <property type="protein sequence ID" value="PYI68394.1"/>
    <property type="molecule type" value="Genomic_DNA"/>
</dbReference>
<comment type="caution">
    <text evidence="3">The sequence shown here is derived from an EMBL/GenBank/DDBJ whole genome shotgun (WGS) entry which is preliminary data.</text>
</comment>
<dbReference type="InterPro" id="IPR007712">
    <property type="entry name" value="RelE/ParE_toxin"/>
</dbReference>
<comment type="similarity">
    <text evidence="1">Belongs to the RelE toxin family.</text>
</comment>
<dbReference type="RefSeq" id="WP_110500136.1">
    <property type="nucleotide sequence ID" value="NZ_QJVD01000005.1"/>
</dbReference>
<organism evidence="3 4">
    <name type="scientific">Arthrobacter livingstonensis</name>
    <dbReference type="NCBI Taxonomy" id="670078"/>
    <lineage>
        <taxon>Bacteria</taxon>
        <taxon>Bacillati</taxon>
        <taxon>Actinomycetota</taxon>
        <taxon>Actinomycetes</taxon>
        <taxon>Micrococcales</taxon>
        <taxon>Micrococcaceae</taxon>
        <taxon>Arthrobacter</taxon>
    </lineage>
</organism>
<dbReference type="PANTHER" id="PTHR35601">
    <property type="entry name" value="TOXIN RELE"/>
    <property type="match status" value="1"/>
</dbReference>
<protein>
    <recommendedName>
        <fullName evidence="5">Type II toxin-antitoxin system RelE/ParE family toxin</fullName>
    </recommendedName>
</protein>
<dbReference type="PANTHER" id="PTHR35601:SF1">
    <property type="entry name" value="TOXIN RELE"/>
    <property type="match status" value="1"/>
</dbReference>
<dbReference type="InterPro" id="IPR035093">
    <property type="entry name" value="RelE/ParE_toxin_dom_sf"/>
</dbReference>
<dbReference type="Pfam" id="PF05016">
    <property type="entry name" value="ParE_toxin"/>
    <property type="match status" value="1"/>
</dbReference>
<gene>
    <name evidence="3" type="ORF">CVV68_06170</name>
</gene>
<keyword evidence="4" id="KW-1185">Reference proteome</keyword>
<reference evidence="3 4" key="1">
    <citation type="submission" date="2018-05" db="EMBL/GenBank/DDBJ databases">
        <title>Genetic diversity of glacier-inhabiting Cryobacterium bacteria in China and description of Cryobacterium mengkeensis sp. nov. and Arthrobacter glacialis sp. nov.</title>
        <authorList>
            <person name="Liu Q."/>
            <person name="Xin Y.-H."/>
        </authorList>
    </citation>
    <scope>NUCLEOTIDE SEQUENCE [LARGE SCALE GENOMIC DNA]</scope>
    <source>
        <strain evidence="3 4">LI2</strain>
    </source>
</reference>
<evidence type="ECO:0000256" key="1">
    <source>
        <dbReference type="ARBA" id="ARBA00006226"/>
    </source>
</evidence>
<name>A0A2V5LCX1_9MICC</name>
<proteinExistence type="inferred from homology"/>
<dbReference type="Gene3D" id="3.30.2310.20">
    <property type="entry name" value="RelE-like"/>
    <property type="match status" value="1"/>
</dbReference>
<sequence length="88" mass="10369">MSRCTVNFTRAALKELNKPDKPLRRRILAAITLLEENPRPDGVKKLAGDENAWRIRIEDYRVLYEIHDGKLLVVIFRAAHRREVYRGR</sequence>
<dbReference type="OrthoDB" id="5326046at2"/>
<evidence type="ECO:0000313" key="4">
    <source>
        <dbReference type="Proteomes" id="UP000247832"/>
    </source>
</evidence>
<evidence type="ECO:0000256" key="2">
    <source>
        <dbReference type="ARBA" id="ARBA00022649"/>
    </source>
</evidence>
<dbReference type="SUPFAM" id="SSF143011">
    <property type="entry name" value="RelE-like"/>
    <property type="match status" value="1"/>
</dbReference>
<evidence type="ECO:0000313" key="3">
    <source>
        <dbReference type="EMBL" id="PYI68394.1"/>
    </source>
</evidence>
<keyword evidence="2" id="KW-1277">Toxin-antitoxin system</keyword>